<dbReference type="CTD" id="20214384"/>
<protein>
    <recommendedName>
        <fullName evidence="2">PH domain-containing protein</fullName>
    </recommendedName>
</protein>
<dbReference type="Proteomes" id="UP000015101">
    <property type="component" value="Unassembled WGS sequence"/>
</dbReference>
<dbReference type="AlphaFoldDB" id="T1FZY6"/>
<dbReference type="eggNOG" id="KOG0245">
    <property type="taxonomic scope" value="Eukaryota"/>
</dbReference>
<dbReference type="InterPro" id="IPR001849">
    <property type="entry name" value="PH_domain"/>
</dbReference>
<feature type="domain" description="PH" evidence="2">
    <location>
        <begin position="465"/>
        <end position="563"/>
    </location>
</feature>
<dbReference type="EMBL" id="AMQM01001772">
    <property type="status" value="NOT_ANNOTATED_CDS"/>
    <property type="molecule type" value="Genomic_DNA"/>
</dbReference>
<proteinExistence type="predicted"/>
<dbReference type="PROSITE" id="PS50003">
    <property type="entry name" value="PH_DOMAIN"/>
    <property type="match status" value="1"/>
</dbReference>
<dbReference type="FunFam" id="2.30.29.30:FF:000023">
    <property type="entry name" value="Kinesin family member 1B"/>
    <property type="match status" value="1"/>
</dbReference>
<feature type="compositionally biased region" description="Low complexity" evidence="1">
    <location>
        <begin position="384"/>
        <end position="406"/>
    </location>
</feature>
<evidence type="ECO:0000256" key="1">
    <source>
        <dbReference type="SAM" id="MobiDB-lite"/>
    </source>
</evidence>
<dbReference type="SMART" id="SM00233">
    <property type="entry name" value="PH"/>
    <property type="match status" value="1"/>
</dbReference>
<feature type="compositionally biased region" description="Low complexity" evidence="1">
    <location>
        <begin position="356"/>
        <end position="376"/>
    </location>
</feature>
<dbReference type="RefSeq" id="XP_009028861.1">
    <property type="nucleotide sequence ID" value="XM_009030613.1"/>
</dbReference>
<dbReference type="EMBL" id="KB097639">
    <property type="protein sequence ID" value="ESN92627.1"/>
    <property type="molecule type" value="Genomic_DNA"/>
</dbReference>
<dbReference type="STRING" id="6412.T1FZY6"/>
<reference evidence="4" key="3">
    <citation type="submission" date="2015-06" db="UniProtKB">
        <authorList>
            <consortium name="EnsemblMetazoa"/>
        </authorList>
    </citation>
    <scope>IDENTIFICATION</scope>
</reference>
<dbReference type="InterPro" id="IPR011993">
    <property type="entry name" value="PH-like_dom_sf"/>
</dbReference>
<evidence type="ECO:0000313" key="3">
    <source>
        <dbReference type="EMBL" id="ESN92627.1"/>
    </source>
</evidence>
<dbReference type="Pfam" id="PF12473">
    <property type="entry name" value="DUF3694"/>
    <property type="match status" value="1"/>
</dbReference>
<reference evidence="5" key="1">
    <citation type="submission" date="2012-12" db="EMBL/GenBank/DDBJ databases">
        <authorList>
            <person name="Hellsten U."/>
            <person name="Grimwood J."/>
            <person name="Chapman J.A."/>
            <person name="Shapiro H."/>
            <person name="Aerts A."/>
            <person name="Otillar R.P."/>
            <person name="Terry A.Y."/>
            <person name="Boore J.L."/>
            <person name="Simakov O."/>
            <person name="Marletaz F."/>
            <person name="Cho S.-J."/>
            <person name="Edsinger-Gonzales E."/>
            <person name="Havlak P."/>
            <person name="Kuo D.-H."/>
            <person name="Larsson T."/>
            <person name="Lv J."/>
            <person name="Arendt D."/>
            <person name="Savage R."/>
            <person name="Osoegawa K."/>
            <person name="de Jong P."/>
            <person name="Lindberg D.R."/>
            <person name="Seaver E.C."/>
            <person name="Weisblat D.A."/>
            <person name="Putnam N.H."/>
            <person name="Grigoriev I.V."/>
            <person name="Rokhsar D.S."/>
        </authorList>
    </citation>
    <scope>NUCLEOTIDE SEQUENCE</scope>
</reference>
<dbReference type="GeneID" id="20214384"/>
<name>T1FZY6_HELRO</name>
<dbReference type="HOGENOM" id="CLU_552720_0_0_1"/>
<feature type="compositionally biased region" description="Low complexity" evidence="1">
    <location>
        <begin position="308"/>
        <end position="340"/>
    </location>
</feature>
<keyword evidence="5" id="KW-1185">Reference proteome</keyword>
<reference evidence="3 5" key="2">
    <citation type="journal article" date="2013" name="Nature">
        <title>Insights into bilaterian evolution from three spiralian genomes.</title>
        <authorList>
            <person name="Simakov O."/>
            <person name="Marletaz F."/>
            <person name="Cho S.J."/>
            <person name="Edsinger-Gonzales E."/>
            <person name="Havlak P."/>
            <person name="Hellsten U."/>
            <person name="Kuo D.H."/>
            <person name="Larsson T."/>
            <person name="Lv J."/>
            <person name="Arendt D."/>
            <person name="Savage R."/>
            <person name="Osoegawa K."/>
            <person name="de Jong P."/>
            <person name="Grimwood J."/>
            <person name="Chapman J.A."/>
            <person name="Shapiro H."/>
            <person name="Aerts A."/>
            <person name="Otillar R.P."/>
            <person name="Terry A.Y."/>
            <person name="Boore J.L."/>
            <person name="Grigoriev I.V."/>
            <person name="Lindberg D.R."/>
            <person name="Seaver E.C."/>
            <person name="Weisblat D.A."/>
            <person name="Putnam N.H."/>
            <person name="Rokhsar D.S."/>
        </authorList>
    </citation>
    <scope>NUCLEOTIDE SEQUENCE</scope>
</reference>
<gene>
    <name evidence="4" type="primary">20214384</name>
    <name evidence="3" type="ORF">HELRODRAFT_69796</name>
</gene>
<dbReference type="CDD" id="cd01233">
    <property type="entry name" value="PH_KIFIA_KIFIB"/>
    <property type="match status" value="1"/>
</dbReference>
<dbReference type="Pfam" id="PF00169">
    <property type="entry name" value="PH"/>
    <property type="match status" value="1"/>
</dbReference>
<sequence length="613" mass="68980">SKADLLVWFEIQEMSSNGDYKTARVDHPSDGVPGEGTFILHQGIQRRITMTIVQDESDGMIWQGVEEVIVGRVRNSLLWEEPDNEHSTLSLSLFPAHYIKKYGSGGGVYFRCEAAWDSSLHNSPLLNRITPSGEKVYITVSVYLEMENCAYPVCITKDISLLVMSRDTRLIAARSLRSLLEHGFYRHPDCNKVAGVYELTLKKRSDSSSQRCQRKVLDTSTLYVRGEENLQGWRPRSDSLILEHQWELEKLDRLMEKERTKHFLLLMDGLKGLNRVSELQKLGREGNAWKMMTSMAINYFYIPASTTTTTTTSTTSTTATTTTSTTTKQMQQQQQHRQTTVLQLRPNMFLNGSYGNNNNNNNNINNNNNNININIITNSPTKHPQQSSSSQQQQQQQQQMTSSSSSSPPPPPPPTPQAATAAASSPLQQKPQNLMVQLNIPYLNMPRIDGNQFLPDIYEVRISHVISRKGYLLFMGGANQGWIKKWVVVRRPFVFLYKSERDKVERGLINLSVSKIEFSDETQAMIKTPNTFLVVTNQRASLVQSLDDKDFYDWLYALNPLLAGQIRLRASVKISNETDYIDCSSCGGCSSSGSRSSSNSSSSSCSCSNSCLL</sequence>
<dbReference type="InParanoid" id="T1FZY6"/>
<organism evidence="4 5">
    <name type="scientific">Helobdella robusta</name>
    <name type="common">Californian leech</name>
    <dbReference type="NCBI Taxonomy" id="6412"/>
    <lineage>
        <taxon>Eukaryota</taxon>
        <taxon>Metazoa</taxon>
        <taxon>Spiralia</taxon>
        <taxon>Lophotrochozoa</taxon>
        <taxon>Annelida</taxon>
        <taxon>Clitellata</taxon>
        <taxon>Hirudinea</taxon>
        <taxon>Rhynchobdellida</taxon>
        <taxon>Glossiphoniidae</taxon>
        <taxon>Helobdella</taxon>
    </lineage>
</organism>
<dbReference type="OrthoDB" id="3176171at2759"/>
<dbReference type="EnsemblMetazoa" id="HelroT69796">
    <property type="protein sequence ID" value="HelroP69796"/>
    <property type="gene ID" value="HelroG69796"/>
</dbReference>
<dbReference type="InterPro" id="IPR022164">
    <property type="entry name" value="Kinesin-like"/>
</dbReference>
<dbReference type="InterPro" id="IPR049780">
    <property type="entry name" value="PH_KIFIA_KIFIB"/>
</dbReference>
<dbReference type="PANTHER" id="PTHR16021">
    <property type="entry name" value="MANSC DOMAIN CONTAINING PROTEIN 1"/>
    <property type="match status" value="1"/>
</dbReference>
<dbReference type="KEGG" id="hro:HELRODRAFT_69796"/>
<evidence type="ECO:0000259" key="2">
    <source>
        <dbReference type="PROSITE" id="PS50003"/>
    </source>
</evidence>
<dbReference type="SUPFAM" id="SSF50729">
    <property type="entry name" value="PH domain-like"/>
    <property type="match status" value="1"/>
</dbReference>
<evidence type="ECO:0000313" key="4">
    <source>
        <dbReference type="EnsemblMetazoa" id="HelroP69796"/>
    </source>
</evidence>
<dbReference type="InterPro" id="IPR052660">
    <property type="entry name" value="Erythrocyte_Invasion_ImmMod"/>
</dbReference>
<dbReference type="OMA" id="LEMENCA"/>
<dbReference type="PANTHER" id="PTHR16021:SF26">
    <property type="entry name" value="MANSC DOMAIN CONTAINING 4"/>
    <property type="match status" value="1"/>
</dbReference>
<evidence type="ECO:0000313" key="5">
    <source>
        <dbReference type="Proteomes" id="UP000015101"/>
    </source>
</evidence>
<feature type="region of interest" description="Disordered" evidence="1">
    <location>
        <begin position="308"/>
        <end position="430"/>
    </location>
</feature>
<feature type="compositionally biased region" description="Low complexity" evidence="1">
    <location>
        <begin position="417"/>
        <end position="429"/>
    </location>
</feature>
<feature type="compositionally biased region" description="Pro residues" evidence="1">
    <location>
        <begin position="407"/>
        <end position="416"/>
    </location>
</feature>
<dbReference type="Gene3D" id="2.30.29.30">
    <property type="entry name" value="Pleckstrin-homology domain (PH domain)/Phosphotyrosine-binding domain (PTB)"/>
    <property type="match status" value="1"/>
</dbReference>
<accession>T1FZY6</accession>